<sequence length="1051" mass="116311">MTPQQRDIVRYWHVLELFSTQKVDPPDPRNQQRPVVAWRDGGPLPWEVLPPPRSRGKTPLVWQHTVYLNVYAVGGLFEHLHRVFPRDEDAYEERPGGLSACAAFVVDQNGHYIANSAVLSSALWGIGRTISPGVNHPGWFDGFEIADQHLRNEIDVHLADSVNGPEDDEPPLKAADIRKIRALAVRAAGIDGLAPLHTNDVTIASRQISEDRAQELPGFDFLNSFHLNDLRSIAAAPTWGRALNAYLTLDQEVQVADRVDVRAHPEVVVSGTTVWNLPLGRWPANPEHPLSTSQQFAVNQAQTMDECGVSLLGVNGPPGTGKTTMLRDILAGNVTRRAFRLAQLDHPDHAFDGLDHQWKAGDYTRRVRQLRPEFTGFEMIVASSNNSAVANVSDELPLRESIFPAWDEIDYFADLATEIGRRGGRPEGDGVRPGRRWGLIAARLGNAANRSKFESAFWFGRTTPRRSQDADAGAAAVAGMQDLLKGWEADPRSRPNWSEARNAFNDARRALEEVLSDRHQAARRLARAQELQTEQRRADVDASTAATSVRIARRHVDDAAARLATAGQMAAAARARHERHLLLKPGWWEGVTSWGRATKDWRQRLVPLTHALDEAEREQIAAANRLSHLHGEANRWQARHDAARAALTRLSSEWAGLDAALSHDYQRYGSTYPSPRWLADERQRELHGAWLDPEVNTARSNLFHAALNLHVAFLANAKGARQALHGALDVMTGRAPTDLRSAARLAAWQFLFMVVPLVSTTFASVPSMLRGLQAGAIGWLLIDEAGQASPQDAVGAIWRAKHVIAVGDPMQLTPVVTVPPKAQHDLARQFTLSETWIPAYSSVQHLADRVGKHGTTLSLGQRSLWVSAPLRVHRRCDSPMFDICNQIAYEGLMVNGVSGRNGDDRDDVPASQWYDVPARQPGTHLQVDEITCLRERLDHLLAANIRPDQIIAISPFRAIANQLSRLDDDYPGITAGTVHTAQGREADVVFLVLGGDPRKPGAKRWASAAPNLVNVAVSRAKRRLYVIGDHKSWTQRPFFDTTAAYLDGTRP</sequence>
<dbReference type="InterPro" id="IPR041679">
    <property type="entry name" value="DNA2/NAM7-like_C"/>
</dbReference>
<organism evidence="8 9">
    <name type="scientific">Naumannella cuiyingiana</name>
    <dbReference type="NCBI Taxonomy" id="1347891"/>
    <lineage>
        <taxon>Bacteria</taxon>
        <taxon>Bacillati</taxon>
        <taxon>Actinomycetota</taxon>
        <taxon>Actinomycetes</taxon>
        <taxon>Propionibacteriales</taxon>
        <taxon>Propionibacteriaceae</taxon>
        <taxon>Naumannella</taxon>
    </lineage>
</organism>
<evidence type="ECO:0000259" key="6">
    <source>
        <dbReference type="Pfam" id="PF13086"/>
    </source>
</evidence>
<dbReference type="RefSeq" id="WP_179446043.1">
    <property type="nucleotide sequence ID" value="NZ_JACBZS010000001.1"/>
</dbReference>
<dbReference type="GO" id="GO:0016787">
    <property type="term" value="F:hydrolase activity"/>
    <property type="evidence" value="ECO:0007669"/>
    <property type="project" value="UniProtKB-KW"/>
</dbReference>
<dbReference type="Pfam" id="PF13087">
    <property type="entry name" value="AAA_12"/>
    <property type="match status" value="1"/>
</dbReference>
<feature type="domain" description="DNA2/NAM7 helicase helicase" evidence="6">
    <location>
        <begin position="758"/>
        <end position="816"/>
    </location>
</feature>
<keyword evidence="5" id="KW-0067">ATP-binding</keyword>
<dbReference type="GO" id="GO:0005524">
    <property type="term" value="F:ATP binding"/>
    <property type="evidence" value="ECO:0007669"/>
    <property type="project" value="UniProtKB-KW"/>
</dbReference>
<dbReference type="PANTHER" id="PTHR43788">
    <property type="entry name" value="DNA2/NAM7 HELICASE FAMILY MEMBER"/>
    <property type="match status" value="1"/>
</dbReference>
<evidence type="ECO:0008006" key="10">
    <source>
        <dbReference type="Google" id="ProtNLM"/>
    </source>
</evidence>
<keyword evidence="3" id="KW-0378">Hydrolase</keyword>
<keyword evidence="9" id="KW-1185">Reference proteome</keyword>
<keyword evidence="2" id="KW-0547">Nucleotide-binding</keyword>
<comment type="similarity">
    <text evidence="1">Belongs to the DNA2/NAM7 helicase family.</text>
</comment>
<evidence type="ECO:0000313" key="9">
    <source>
        <dbReference type="Proteomes" id="UP000527616"/>
    </source>
</evidence>
<dbReference type="SUPFAM" id="SSF52540">
    <property type="entry name" value="P-loop containing nucleoside triphosphate hydrolases"/>
    <property type="match status" value="1"/>
</dbReference>
<evidence type="ECO:0000313" key="8">
    <source>
        <dbReference type="EMBL" id="NYI72369.1"/>
    </source>
</evidence>
<dbReference type="Pfam" id="PF13086">
    <property type="entry name" value="AAA_11"/>
    <property type="match status" value="1"/>
</dbReference>
<gene>
    <name evidence="8" type="ORF">GGQ54_002929</name>
</gene>
<dbReference type="InterPro" id="IPR047187">
    <property type="entry name" value="SF1_C_Upf1"/>
</dbReference>
<dbReference type="Proteomes" id="UP000527616">
    <property type="component" value="Unassembled WGS sequence"/>
</dbReference>
<evidence type="ECO:0000256" key="5">
    <source>
        <dbReference type="ARBA" id="ARBA00022840"/>
    </source>
</evidence>
<accession>A0A7Z0DBQ5</accession>
<dbReference type="EMBL" id="JACBZS010000001">
    <property type="protein sequence ID" value="NYI72369.1"/>
    <property type="molecule type" value="Genomic_DNA"/>
</dbReference>
<proteinExistence type="inferred from homology"/>
<dbReference type="InterPro" id="IPR027417">
    <property type="entry name" value="P-loop_NTPase"/>
</dbReference>
<evidence type="ECO:0000256" key="1">
    <source>
        <dbReference type="ARBA" id="ARBA00007913"/>
    </source>
</evidence>
<dbReference type="InterPro" id="IPR041677">
    <property type="entry name" value="DNA2/NAM7_AAA_11"/>
</dbReference>
<dbReference type="AlphaFoldDB" id="A0A7Z0DBQ5"/>
<keyword evidence="4" id="KW-0347">Helicase</keyword>
<comment type="caution">
    <text evidence="8">The sequence shown here is derived from an EMBL/GenBank/DDBJ whole genome shotgun (WGS) entry which is preliminary data.</text>
</comment>
<dbReference type="InterPro" id="IPR050534">
    <property type="entry name" value="Coronavir_polyprotein_1ab"/>
</dbReference>
<dbReference type="Gene3D" id="3.40.50.300">
    <property type="entry name" value="P-loop containing nucleotide triphosphate hydrolases"/>
    <property type="match status" value="3"/>
</dbReference>
<evidence type="ECO:0000259" key="7">
    <source>
        <dbReference type="Pfam" id="PF13087"/>
    </source>
</evidence>
<evidence type="ECO:0000256" key="3">
    <source>
        <dbReference type="ARBA" id="ARBA00022801"/>
    </source>
</evidence>
<evidence type="ECO:0000256" key="2">
    <source>
        <dbReference type="ARBA" id="ARBA00022741"/>
    </source>
</evidence>
<dbReference type="PANTHER" id="PTHR43788:SF8">
    <property type="entry name" value="DNA-BINDING PROTEIN SMUBP-2"/>
    <property type="match status" value="1"/>
</dbReference>
<evidence type="ECO:0000256" key="4">
    <source>
        <dbReference type="ARBA" id="ARBA00022806"/>
    </source>
</evidence>
<feature type="domain" description="DNA2/NAM7 helicase-like C-terminal" evidence="7">
    <location>
        <begin position="924"/>
        <end position="1030"/>
    </location>
</feature>
<name>A0A7Z0DBQ5_9ACTN</name>
<protein>
    <recommendedName>
        <fullName evidence="10">AAA family ATPase</fullName>
    </recommendedName>
</protein>
<dbReference type="GO" id="GO:0003678">
    <property type="term" value="F:DNA helicase activity"/>
    <property type="evidence" value="ECO:0007669"/>
    <property type="project" value="UniProtKB-ARBA"/>
</dbReference>
<dbReference type="CDD" id="cd18808">
    <property type="entry name" value="SF1_C_Upf1"/>
    <property type="match status" value="1"/>
</dbReference>
<reference evidence="8 9" key="1">
    <citation type="submission" date="2020-07" db="EMBL/GenBank/DDBJ databases">
        <title>Sequencing the genomes of 1000 actinobacteria strains.</title>
        <authorList>
            <person name="Klenk H.-P."/>
        </authorList>
    </citation>
    <scope>NUCLEOTIDE SEQUENCE [LARGE SCALE GENOMIC DNA]</scope>
    <source>
        <strain evidence="8 9">DSM 103164</strain>
    </source>
</reference>